<sequence>MRKGGGNWVRPTWLLPGNCEEEHTWLLPGNCGGV</sequence>
<organism evidence="1 2">
    <name type="scientific">Trichinella pseudospiralis</name>
    <name type="common">Parasitic roundworm</name>
    <dbReference type="NCBI Taxonomy" id="6337"/>
    <lineage>
        <taxon>Eukaryota</taxon>
        <taxon>Metazoa</taxon>
        <taxon>Ecdysozoa</taxon>
        <taxon>Nematoda</taxon>
        <taxon>Enoplea</taxon>
        <taxon>Dorylaimia</taxon>
        <taxon>Trichinellida</taxon>
        <taxon>Trichinellidae</taxon>
        <taxon>Trichinella</taxon>
    </lineage>
</organism>
<dbReference type="EMBL" id="JYDS01004334">
    <property type="protein sequence ID" value="KRY95276.1"/>
    <property type="molecule type" value="Genomic_DNA"/>
</dbReference>
<evidence type="ECO:0000313" key="1">
    <source>
        <dbReference type="EMBL" id="KRY95276.1"/>
    </source>
</evidence>
<protein>
    <submittedName>
        <fullName evidence="1">Uncharacterized protein</fullName>
    </submittedName>
</protein>
<comment type="caution">
    <text evidence="1">The sequence shown here is derived from an EMBL/GenBank/DDBJ whole genome shotgun (WGS) entry which is preliminary data.</text>
</comment>
<accession>A0A0V1GAT9</accession>
<name>A0A0V1GAT9_TRIPS</name>
<evidence type="ECO:0000313" key="2">
    <source>
        <dbReference type="Proteomes" id="UP000054805"/>
    </source>
</evidence>
<proteinExistence type="predicted"/>
<keyword evidence="2" id="KW-1185">Reference proteome</keyword>
<gene>
    <name evidence="1" type="ORF">T4B_14218</name>
</gene>
<reference evidence="1 2" key="1">
    <citation type="submission" date="2015-01" db="EMBL/GenBank/DDBJ databases">
        <title>Evolution of Trichinella species and genotypes.</title>
        <authorList>
            <person name="Korhonen P.K."/>
            <person name="Edoardo P."/>
            <person name="Giuseppe L.R."/>
            <person name="Gasser R.B."/>
        </authorList>
    </citation>
    <scope>NUCLEOTIDE SEQUENCE [LARGE SCALE GENOMIC DNA]</scope>
    <source>
        <strain evidence="1">ISS588</strain>
    </source>
</reference>
<dbReference type="Proteomes" id="UP000054805">
    <property type="component" value="Unassembled WGS sequence"/>
</dbReference>
<dbReference type="AlphaFoldDB" id="A0A0V1GAT9"/>